<dbReference type="EMBL" id="JEMT01024943">
    <property type="protein sequence ID" value="EXX61954.1"/>
    <property type="molecule type" value="Genomic_DNA"/>
</dbReference>
<name>A0A015K3E5_RHIIW</name>
<dbReference type="Proteomes" id="UP000022910">
    <property type="component" value="Unassembled WGS sequence"/>
</dbReference>
<sequence length="111" mass="12897">MRPLNDVARIGIYLLDQFFLKKTLTRSNTFAELRGWRSLDFNRVIVGIIPCVFLPENIRESAKSESRGESVANRSKVEKNWRILDEAIVISYSVFRLLRIGFNKNLELPLL</sequence>
<gene>
    <name evidence="1" type="ORF">RirG_166330</name>
</gene>
<organism evidence="1 2">
    <name type="scientific">Rhizophagus irregularis (strain DAOM 197198w)</name>
    <name type="common">Glomus intraradices</name>
    <dbReference type="NCBI Taxonomy" id="1432141"/>
    <lineage>
        <taxon>Eukaryota</taxon>
        <taxon>Fungi</taxon>
        <taxon>Fungi incertae sedis</taxon>
        <taxon>Mucoromycota</taxon>
        <taxon>Glomeromycotina</taxon>
        <taxon>Glomeromycetes</taxon>
        <taxon>Glomerales</taxon>
        <taxon>Glomeraceae</taxon>
        <taxon>Rhizophagus</taxon>
    </lineage>
</organism>
<dbReference type="HOGENOM" id="CLU_2159798_0_0_1"/>
<dbReference type="AlphaFoldDB" id="A0A015K3E5"/>
<keyword evidence="2" id="KW-1185">Reference proteome</keyword>
<evidence type="ECO:0000313" key="2">
    <source>
        <dbReference type="Proteomes" id="UP000022910"/>
    </source>
</evidence>
<protein>
    <submittedName>
        <fullName evidence="1">Uncharacterized protein</fullName>
    </submittedName>
</protein>
<accession>A0A015K3E5</accession>
<reference evidence="1 2" key="1">
    <citation type="submission" date="2014-02" db="EMBL/GenBank/DDBJ databases">
        <title>Single nucleus genome sequencing reveals high similarity among nuclei of an endomycorrhizal fungus.</title>
        <authorList>
            <person name="Lin K."/>
            <person name="Geurts R."/>
            <person name="Zhang Z."/>
            <person name="Limpens E."/>
            <person name="Saunders D.G."/>
            <person name="Mu D."/>
            <person name="Pang E."/>
            <person name="Cao H."/>
            <person name="Cha H."/>
            <person name="Lin T."/>
            <person name="Zhou Q."/>
            <person name="Shang Y."/>
            <person name="Li Y."/>
            <person name="Ivanov S."/>
            <person name="Sharma T."/>
            <person name="Velzen R.V."/>
            <person name="Ruijter N.D."/>
            <person name="Aanen D.K."/>
            <person name="Win J."/>
            <person name="Kamoun S."/>
            <person name="Bisseling T."/>
            <person name="Huang S."/>
        </authorList>
    </citation>
    <scope>NUCLEOTIDE SEQUENCE [LARGE SCALE GENOMIC DNA]</scope>
    <source>
        <strain evidence="2">DAOM197198w</strain>
    </source>
</reference>
<comment type="caution">
    <text evidence="1">The sequence shown here is derived from an EMBL/GenBank/DDBJ whole genome shotgun (WGS) entry which is preliminary data.</text>
</comment>
<proteinExistence type="predicted"/>
<dbReference type="OrthoDB" id="10360726at2759"/>
<evidence type="ECO:0000313" key="1">
    <source>
        <dbReference type="EMBL" id="EXX61954.1"/>
    </source>
</evidence>